<name>A0ABD3ATC1_9GENT</name>
<sequence>MLVINLKNNLGCYIKDKIKSVIGKRKVENRVTYLGTPFLFRFGGRGKFKLIARLGLAKTGPSMRSRTEYQLSTLHLYARLLENLSRVLPGKRESPISTVKMLAGREAKANYSDQMTTRAYVSQFSADCSPFVAAFQGNQSNNVYANMSLIVHIVNVGSATIEPLANVTMVEKSLLEAVMAQYMYMILKQTNYVFGHRHTRLMLIQCVLPMKVALYLLFSGSGDNLCKAWDKRCLSDRRKPGITFLESRGDGCYFFSNGKT</sequence>
<evidence type="ECO:0000313" key="2">
    <source>
        <dbReference type="Proteomes" id="UP001630127"/>
    </source>
</evidence>
<reference evidence="1 2" key="1">
    <citation type="submission" date="2024-11" db="EMBL/GenBank/DDBJ databases">
        <title>A near-complete genome assembly of Cinchona calisaya.</title>
        <authorList>
            <person name="Lian D.C."/>
            <person name="Zhao X.W."/>
            <person name="Wei L."/>
        </authorList>
    </citation>
    <scope>NUCLEOTIDE SEQUENCE [LARGE SCALE GENOMIC DNA]</scope>
    <source>
        <tissue evidence="1">Nenye</tissue>
    </source>
</reference>
<protein>
    <submittedName>
        <fullName evidence="1">Uncharacterized protein</fullName>
    </submittedName>
</protein>
<accession>A0ABD3ATC1</accession>
<organism evidence="1 2">
    <name type="scientific">Cinchona calisaya</name>
    <dbReference type="NCBI Taxonomy" id="153742"/>
    <lineage>
        <taxon>Eukaryota</taxon>
        <taxon>Viridiplantae</taxon>
        <taxon>Streptophyta</taxon>
        <taxon>Embryophyta</taxon>
        <taxon>Tracheophyta</taxon>
        <taxon>Spermatophyta</taxon>
        <taxon>Magnoliopsida</taxon>
        <taxon>eudicotyledons</taxon>
        <taxon>Gunneridae</taxon>
        <taxon>Pentapetalae</taxon>
        <taxon>asterids</taxon>
        <taxon>lamiids</taxon>
        <taxon>Gentianales</taxon>
        <taxon>Rubiaceae</taxon>
        <taxon>Cinchonoideae</taxon>
        <taxon>Cinchoneae</taxon>
        <taxon>Cinchona</taxon>
    </lineage>
</organism>
<keyword evidence="2" id="KW-1185">Reference proteome</keyword>
<dbReference type="AlphaFoldDB" id="A0ABD3ATC1"/>
<dbReference type="EMBL" id="JBJUIK010000002">
    <property type="protein sequence ID" value="KAL3534451.1"/>
    <property type="molecule type" value="Genomic_DNA"/>
</dbReference>
<evidence type="ECO:0000313" key="1">
    <source>
        <dbReference type="EMBL" id="KAL3534451.1"/>
    </source>
</evidence>
<dbReference type="PANTHER" id="PTHR19847">
    <property type="entry name" value="DDB1- AND CUL4-ASSOCIATED FACTOR 11"/>
    <property type="match status" value="1"/>
</dbReference>
<proteinExistence type="predicted"/>
<gene>
    <name evidence="1" type="ORF">ACH5RR_002912</name>
</gene>
<comment type="caution">
    <text evidence="1">The sequence shown here is derived from an EMBL/GenBank/DDBJ whole genome shotgun (WGS) entry which is preliminary data.</text>
</comment>
<dbReference type="Proteomes" id="UP001630127">
    <property type="component" value="Unassembled WGS sequence"/>
</dbReference>
<dbReference type="PANTHER" id="PTHR19847:SF7">
    <property type="entry name" value="DDB1- AND CUL4-ASSOCIATED FACTOR 11"/>
    <property type="match status" value="1"/>
</dbReference>
<dbReference type="InterPro" id="IPR051859">
    <property type="entry name" value="DCAF"/>
</dbReference>